<reference evidence="9 10" key="1">
    <citation type="submission" date="2019-03" db="EMBL/GenBank/DDBJ databases">
        <title>Metabolic potential of uncultured bacteria and archaea associated with petroleum seepage in deep-sea sediments.</title>
        <authorList>
            <person name="Dong X."/>
            <person name="Hubert C."/>
        </authorList>
    </citation>
    <scope>NUCLEOTIDE SEQUENCE [LARGE SCALE GENOMIC DNA]</scope>
    <source>
        <strain evidence="9">E29_bin36</strain>
    </source>
</reference>
<keyword evidence="7" id="KW-0411">Iron-sulfur</keyword>
<dbReference type="GO" id="GO:0003824">
    <property type="term" value="F:catalytic activity"/>
    <property type="evidence" value="ECO:0007669"/>
    <property type="project" value="InterPro"/>
</dbReference>
<proteinExistence type="predicted"/>
<dbReference type="Proteomes" id="UP000315534">
    <property type="component" value="Unassembled WGS sequence"/>
</dbReference>
<evidence type="ECO:0000259" key="8">
    <source>
        <dbReference type="PROSITE" id="PS51918"/>
    </source>
</evidence>
<keyword evidence="2" id="KW-0489">Methyltransferase</keyword>
<gene>
    <name evidence="9" type="ORF">E3J38_08885</name>
</gene>
<sequence length="283" mass="32307">NGNKYYDEVNMVQTTRGCPFNCDFCSVSDFYGRTYRTRPIPDVIREIKELSNRTMIFFVDDNIAGRPAYAKKLFKALIPLNIKWFGQGSVMIARDRELLELAARSGCLGLFMGFESLSSSNLRQVGKATNNVRNYSTVIKKIHGSGIGIVGAFIFGLDSDDDGVFEETVRFIENNQLELASFAILTPLPGTRLLKSMQEQGRIIELDWAKYTLGEVVFRPKLLTVDQLQDGYNWTRKHMSSYSSIFRRTLHFRKTALLSLPLNLLMRKSSRKFLKNTRASRRA</sequence>
<dbReference type="SMART" id="SM00729">
    <property type="entry name" value="Elp3"/>
    <property type="match status" value="1"/>
</dbReference>
<evidence type="ECO:0000256" key="2">
    <source>
        <dbReference type="ARBA" id="ARBA00022603"/>
    </source>
</evidence>
<evidence type="ECO:0000256" key="4">
    <source>
        <dbReference type="ARBA" id="ARBA00022691"/>
    </source>
</evidence>
<keyword evidence="4" id="KW-0949">S-adenosyl-L-methionine</keyword>
<comment type="cofactor">
    <cofactor evidence="1">
        <name>[4Fe-4S] cluster</name>
        <dbReference type="ChEBI" id="CHEBI:49883"/>
    </cofactor>
</comment>
<dbReference type="PANTHER" id="PTHR43409">
    <property type="entry name" value="ANAEROBIC MAGNESIUM-PROTOPORPHYRIN IX MONOMETHYL ESTER CYCLASE-RELATED"/>
    <property type="match status" value="1"/>
</dbReference>
<evidence type="ECO:0000256" key="7">
    <source>
        <dbReference type="ARBA" id="ARBA00023014"/>
    </source>
</evidence>
<evidence type="ECO:0000256" key="1">
    <source>
        <dbReference type="ARBA" id="ARBA00001966"/>
    </source>
</evidence>
<dbReference type="SUPFAM" id="SSF102114">
    <property type="entry name" value="Radical SAM enzymes"/>
    <property type="match status" value="1"/>
</dbReference>
<feature type="non-terminal residue" evidence="9">
    <location>
        <position position="1"/>
    </location>
</feature>
<dbReference type="Pfam" id="PF04055">
    <property type="entry name" value="Radical_SAM"/>
    <property type="match status" value="1"/>
</dbReference>
<comment type="caution">
    <text evidence="9">The sequence shown here is derived from an EMBL/GenBank/DDBJ whole genome shotgun (WGS) entry which is preliminary data.</text>
</comment>
<dbReference type="Gene3D" id="3.80.30.20">
    <property type="entry name" value="tm_1862 like domain"/>
    <property type="match status" value="1"/>
</dbReference>
<dbReference type="EMBL" id="SOIP01000507">
    <property type="protein sequence ID" value="TET78211.1"/>
    <property type="molecule type" value="Genomic_DNA"/>
</dbReference>
<dbReference type="PROSITE" id="PS51918">
    <property type="entry name" value="RADICAL_SAM"/>
    <property type="match status" value="1"/>
</dbReference>
<evidence type="ECO:0000313" key="9">
    <source>
        <dbReference type="EMBL" id="TET78211.1"/>
    </source>
</evidence>
<dbReference type="GO" id="GO:0046872">
    <property type="term" value="F:metal ion binding"/>
    <property type="evidence" value="ECO:0007669"/>
    <property type="project" value="UniProtKB-KW"/>
</dbReference>
<accession>A0A523XG00</accession>
<protein>
    <submittedName>
        <fullName evidence="9">Radical SAM protein</fullName>
    </submittedName>
</protein>
<dbReference type="AlphaFoldDB" id="A0A523XG00"/>
<dbReference type="InterPro" id="IPR006638">
    <property type="entry name" value="Elp3/MiaA/NifB-like_rSAM"/>
</dbReference>
<dbReference type="SFLD" id="SFLDG01082">
    <property type="entry name" value="B12-binding_domain_containing"/>
    <property type="match status" value="1"/>
</dbReference>
<dbReference type="GO" id="GO:0005829">
    <property type="term" value="C:cytosol"/>
    <property type="evidence" value="ECO:0007669"/>
    <property type="project" value="TreeGrafter"/>
</dbReference>
<dbReference type="CDD" id="cd01335">
    <property type="entry name" value="Radical_SAM"/>
    <property type="match status" value="1"/>
</dbReference>
<dbReference type="InterPro" id="IPR058240">
    <property type="entry name" value="rSAM_sf"/>
</dbReference>
<evidence type="ECO:0000256" key="6">
    <source>
        <dbReference type="ARBA" id="ARBA00023004"/>
    </source>
</evidence>
<evidence type="ECO:0000313" key="10">
    <source>
        <dbReference type="Proteomes" id="UP000315534"/>
    </source>
</evidence>
<evidence type="ECO:0000256" key="3">
    <source>
        <dbReference type="ARBA" id="ARBA00022679"/>
    </source>
</evidence>
<organism evidence="9 10">
    <name type="scientific">candidate division TA06 bacterium</name>
    <dbReference type="NCBI Taxonomy" id="2250710"/>
    <lineage>
        <taxon>Bacteria</taxon>
        <taxon>Bacteria division TA06</taxon>
    </lineage>
</organism>
<keyword evidence="5" id="KW-0479">Metal-binding</keyword>
<dbReference type="InterPro" id="IPR023404">
    <property type="entry name" value="rSAM_horseshoe"/>
</dbReference>
<evidence type="ECO:0000256" key="5">
    <source>
        <dbReference type="ARBA" id="ARBA00022723"/>
    </source>
</evidence>
<keyword evidence="3" id="KW-0808">Transferase</keyword>
<feature type="domain" description="Radical SAM core" evidence="8">
    <location>
        <begin position="4"/>
        <end position="226"/>
    </location>
</feature>
<dbReference type="SFLD" id="SFLDS00029">
    <property type="entry name" value="Radical_SAM"/>
    <property type="match status" value="1"/>
</dbReference>
<dbReference type="SFLD" id="SFLDG01123">
    <property type="entry name" value="methyltransferase_(Class_B)"/>
    <property type="match status" value="1"/>
</dbReference>
<dbReference type="PANTHER" id="PTHR43409:SF7">
    <property type="entry name" value="BLL1977 PROTEIN"/>
    <property type="match status" value="1"/>
</dbReference>
<keyword evidence="6" id="KW-0408">Iron</keyword>
<dbReference type="InterPro" id="IPR007197">
    <property type="entry name" value="rSAM"/>
</dbReference>
<dbReference type="InterPro" id="IPR051198">
    <property type="entry name" value="BchE-like"/>
</dbReference>
<dbReference type="InterPro" id="IPR034466">
    <property type="entry name" value="Methyltransferase_Class_B"/>
</dbReference>
<name>A0A523XG00_UNCT6</name>
<dbReference type="GO" id="GO:0051539">
    <property type="term" value="F:4 iron, 4 sulfur cluster binding"/>
    <property type="evidence" value="ECO:0007669"/>
    <property type="project" value="UniProtKB-KW"/>
</dbReference>